<protein>
    <submittedName>
        <fullName evidence="2">Uncharacterized protein</fullName>
    </submittedName>
</protein>
<proteinExistence type="predicted"/>
<gene>
    <name evidence="2" type="ORF">BDV24DRAFT_89146</name>
</gene>
<feature type="transmembrane region" description="Helical" evidence="1">
    <location>
        <begin position="20"/>
        <end position="43"/>
    </location>
</feature>
<name>A0A5N6XYK1_9EURO</name>
<keyword evidence="1" id="KW-0812">Transmembrane</keyword>
<dbReference type="AlphaFoldDB" id="A0A5N6XYK1"/>
<reference evidence="2" key="1">
    <citation type="submission" date="2019-04" db="EMBL/GenBank/DDBJ databases">
        <title>Friends and foes A comparative genomics study of 23 Aspergillus species from section Flavi.</title>
        <authorList>
            <consortium name="DOE Joint Genome Institute"/>
            <person name="Kjaerbolling I."/>
            <person name="Vesth T."/>
            <person name="Frisvad J.C."/>
            <person name="Nybo J.L."/>
            <person name="Theobald S."/>
            <person name="Kildgaard S."/>
            <person name="Isbrandt T."/>
            <person name="Kuo A."/>
            <person name="Sato A."/>
            <person name="Lyhne E.K."/>
            <person name="Kogle M.E."/>
            <person name="Wiebenga A."/>
            <person name="Kun R.S."/>
            <person name="Lubbers R.J."/>
            <person name="Makela M.R."/>
            <person name="Barry K."/>
            <person name="Chovatia M."/>
            <person name="Clum A."/>
            <person name="Daum C."/>
            <person name="Haridas S."/>
            <person name="He G."/>
            <person name="LaButti K."/>
            <person name="Lipzen A."/>
            <person name="Mondo S."/>
            <person name="Riley R."/>
            <person name="Salamov A."/>
            <person name="Simmons B.A."/>
            <person name="Magnuson J.K."/>
            <person name="Henrissat B."/>
            <person name="Mortensen U.H."/>
            <person name="Larsen T.O."/>
            <person name="Devries R.P."/>
            <person name="Grigoriev I.V."/>
            <person name="Machida M."/>
            <person name="Baker S.E."/>
            <person name="Andersen M.R."/>
        </authorList>
    </citation>
    <scope>NUCLEOTIDE SEQUENCE</scope>
    <source>
        <strain evidence="2">CBS 117612</strain>
    </source>
</reference>
<evidence type="ECO:0000256" key="1">
    <source>
        <dbReference type="SAM" id="Phobius"/>
    </source>
</evidence>
<accession>A0A5N6XYK1</accession>
<dbReference type="Proteomes" id="UP000325558">
    <property type="component" value="Unassembled WGS sequence"/>
</dbReference>
<organism evidence="2">
    <name type="scientific">Aspergillus arachidicola</name>
    <dbReference type="NCBI Taxonomy" id="656916"/>
    <lineage>
        <taxon>Eukaryota</taxon>
        <taxon>Fungi</taxon>
        <taxon>Dikarya</taxon>
        <taxon>Ascomycota</taxon>
        <taxon>Pezizomycotina</taxon>
        <taxon>Eurotiomycetes</taxon>
        <taxon>Eurotiomycetidae</taxon>
        <taxon>Eurotiales</taxon>
        <taxon>Aspergillaceae</taxon>
        <taxon>Aspergillus</taxon>
        <taxon>Aspergillus subgen. Circumdati</taxon>
    </lineage>
</organism>
<sequence>MVALYGFVFYVFSLPSRVGVYPHLYIFMYTFICNFFSSIRIWCWDGRVFQLVY</sequence>
<keyword evidence="1" id="KW-0472">Membrane</keyword>
<dbReference type="OrthoDB" id="60843at2759"/>
<dbReference type="EMBL" id="ML737169">
    <property type="protein sequence ID" value="KAE8338285.1"/>
    <property type="molecule type" value="Genomic_DNA"/>
</dbReference>
<keyword evidence="1" id="KW-1133">Transmembrane helix</keyword>
<evidence type="ECO:0000313" key="2">
    <source>
        <dbReference type="EMBL" id="KAE8338285.1"/>
    </source>
</evidence>